<sequence>MEHISHIHNVQSQTFIFTLSTCSPSSSRGCHSLATRLVSSPSVRLGSVLSCMKTLARCRPVHRQRSHCGDNLALHGTTMFVVLMSIGFTIQPEVKDVYFNAARDPWAKMRFMNPPTATTTATPPV</sequence>
<reference evidence="1 2" key="1">
    <citation type="submission" date="2009-11" db="EMBL/GenBank/DDBJ databases">
        <title>Annotation of Allomyces macrogynus ATCC 38327.</title>
        <authorList>
            <consortium name="The Broad Institute Genome Sequencing Platform"/>
            <person name="Russ C."/>
            <person name="Cuomo C."/>
            <person name="Burger G."/>
            <person name="Gray M.W."/>
            <person name="Holland P.W.H."/>
            <person name="King N."/>
            <person name="Lang F.B.F."/>
            <person name="Roger A.J."/>
            <person name="Ruiz-Trillo I."/>
            <person name="Young S.K."/>
            <person name="Zeng Q."/>
            <person name="Gargeya S."/>
            <person name="Fitzgerald M."/>
            <person name="Haas B."/>
            <person name="Abouelleil A."/>
            <person name="Alvarado L."/>
            <person name="Arachchi H.M."/>
            <person name="Berlin A."/>
            <person name="Chapman S.B."/>
            <person name="Gearin G."/>
            <person name="Goldberg J."/>
            <person name="Griggs A."/>
            <person name="Gujja S."/>
            <person name="Hansen M."/>
            <person name="Heiman D."/>
            <person name="Howarth C."/>
            <person name="Larimer J."/>
            <person name="Lui A."/>
            <person name="MacDonald P.J.P."/>
            <person name="McCowen C."/>
            <person name="Montmayeur A."/>
            <person name="Murphy C."/>
            <person name="Neiman D."/>
            <person name="Pearson M."/>
            <person name="Priest M."/>
            <person name="Roberts A."/>
            <person name="Saif S."/>
            <person name="Shea T."/>
            <person name="Sisk P."/>
            <person name="Stolte C."/>
            <person name="Sykes S."/>
            <person name="Wortman J."/>
            <person name="Nusbaum C."/>
            <person name="Birren B."/>
        </authorList>
    </citation>
    <scope>NUCLEOTIDE SEQUENCE [LARGE SCALE GENOMIC DNA]</scope>
    <source>
        <strain evidence="1 2">ATCC 38327</strain>
    </source>
</reference>
<organism evidence="1 2">
    <name type="scientific">Allomyces macrogynus (strain ATCC 38327)</name>
    <name type="common">Allomyces javanicus var. macrogynus</name>
    <dbReference type="NCBI Taxonomy" id="578462"/>
    <lineage>
        <taxon>Eukaryota</taxon>
        <taxon>Fungi</taxon>
        <taxon>Fungi incertae sedis</taxon>
        <taxon>Blastocladiomycota</taxon>
        <taxon>Blastocladiomycetes</taxon>
        <taxon>Blastocladiales</taxon>
        <taxon>Blastocladiaceae</taxon>
        <taxon>Allomyces</taxon>
    </lineage>
</organism>
<protein>
    <submittedName>
        <fullName evidence="1">Uncharacterized protein</fullName>
    </submittedName>
</protein>
<dbReference type="EMBL" id="GG745342">
    <property type="protein sequence ID" value="KNE63664.1"/>
    <property type="molecule type" value="Genomic_DNA"/>
</dbReference>
<keyword evidence="2" id="KW-1185">Reference proteome</keyword>
<dbReference type="AlphaFoldDB" id="A0A0L0SMQ9"/>
<evidence type="ECO:0000313" key="1">
    <source>
        <dbReference type="EMBL" id="KNE63664.1"/>
    </source>
</evidence>
<gene>
    <name evidence="1" type="ORF">AMAG_19030</name>
</gene>
<dbReference type="Proteomes" id="UP000054350">
    <property type="component" value="Unassembled WGS sequence"/>
</dbReference>
<reference evidence="2" key="2">
    <citation type="submission" date="2009-11" db="EMBL/GenBank/DDBJ databases">
        <title>The Genome Sequence of Allomyces macrogynus strain ATCC 38327.</title>
        <authorList>
            <consortium name="The Broad Institute Genome Sequencing Platform"/>
            <person name="Russ C."/>
            <person name="Cuomo C."/>
            <person name="Shea T."/>
            <person name="Young S.K."/>
            <person name="Zeng Q."/>
            <person name="Koehrsen M."/>
            <person name="Haas B."/>
            <person name="Borodovsky M."/>
            <person name="Guigo R."/>
            <person name="Alvarado L."/>
            <person name="Berlin A."/>
            <person name="Borenstein D."/>
            <person name="Chen Z."/>
            <person name="Engels R."/>
            <person name="Freedman E."/>
            <person name="Gellesch M."/>
            <person name="Goldberg J."/>
            <person name="Griggs A."/>
            <person name="Gujja S."/>
            <person name="Heiman D."/>
            <person name="Hepburn T."/>
            <person name="Howarth C."/>
            <person name="Jen D."/>
            <person name="Larson L."/>
            <person name="Lewis B."/>
            <person name="Mehta T."/>
            <person name="Park D."/>
            <person name="Pearson M."/>
            <person name="Roberts A."/>
            <person name="Saif S."/>
            <person name="Shenoy N."/>
            <person name="Sisk P."/>
            <person name="Stolte C."/>
            <person name="Sykes S."/>
            <person name="Walk T."/>
            <person name="White J."/>
            <person name="Yandava C."/>
            <person name="Burger G."/>
            <person name="Gray M.W."/>
            <person name="Holland P.W.H."/>
            <person name="King N."/>
            <person name="Lang F.B.F."/>
            <person name="Roger A.J."/>
            <person name="Ruiz-Trillo I."/>
            <person name="Lander E."/>
            <person name="Nusbaum C."/>
        </authorList>
    </citation>
    <scope>NUCLEOTIDE SEQUENCE [LARGE SCALE GENOMIC DNA]</scope>
    <source>
        <strain evidence="2">ATCC 38327</strain>
    </source>
</reference>
<proteinExistence type="predicted"/>
<accession>A0A0L0SMQ9</accession>
<evidence type="ECO:0000313" key="2">
    <source>
        <dbReference type="Proteomes" id="UP000054350"/>
    </source>
</evidence>
<dbReference type="VEuPathDB" id="FungiDB:AMAG_19030"/>
<name>A0A0L0SMQ9_ALLM3</name>